<dbReference type="Pfam" id="PF00300">
    <property type="entry name" value="His_Phos_1"/>
    <property type="match status" value="1"/>
</dbReference>
<keyword evidence="1 2" id="KW-0378">Hydrolase</keyword>
<dbReference type="AlphaFoldDB" id="Q0I2Q4"/>
<proteinExistence type="predicted"/>
<gene>
    <name evidence="2" type="primary">sixA</name>
    <name evidence="2" type="ordered locus">HS_0731</name>
</gene>
<dbReference type="InterPro" id="IPR004449">
    <property type="entry name" value="SixA"/>
</dbReference>
<dbReference type="EC" id="3.1.3.-" evidence="2"/>
<sequence length="181" mass="21090">MRMLNWHSSVQKKLLRQLDLIRCNRIMKIFVMRHGEAEVMANSDKERRLTSRGRLQVSERGYWLKTVIPDFDKVLVSPYRRAVESFEKIDEAYHHQLSSKQEIWEGITPYGSSHLVIDYLSVLANKGVDKVLIVSHLPLVWDIVTELCSKRSPISFYPSTIVGLQWDCEQSAVITEIKYPE</sequence>
<dbReference type="InterPro" id="IPR013078">
    <property type="entry name" value="His_Pase_superF_clade-1"/>
</dbReference>
<organism evidence="2">
    <name type="scientific">Histophilus somni (strain 129Pt)</name>
    <name type="common">Haemophilus somnus</name>
    <dbReference type="NCBI Taxonomy" id="205914"/>
    <lineage>
        <taxon>Bacteria</taxon>
        <taxon>Pseudomonadati</taxon>
        <taxon>Pseudomonadota</taxon>
        <taxon>Gammaproteobacteria</taxon>
        <taxon>Pasteurellales</taxon>
        <taxon>Pasteurellaceae</taxon>
        <taxon>Histophilus</taxon>
    </lineage>
</organism>
<protein>
    <submittedName>
        <fullName evidence="2">Phosphohistidine phosphatase</fullName>
        <ecNumber evidence="2">3.1.3.-</ecNumber>
    </submittedName>
</protein>
<dbReference type="KEGG" id="hso:HS_0731"/>
<accession>Q0I2Q4</accession>
<dbReference type="PANTHER" id="PTHR20935:SF1">
    <property type="entry name" value="SLL1549 PROTEIN"/>
    <property type="match status" value="1"/>
</dbReference>
<dbReference type="InterPro" id="IPR051021">
    <property type="entry name" value="Mito_Ser/Thr_phosphatase"/>
</dbReference>
<reference evidence="2" key="1">
    <citation type="submission" date="2006-08" db="EMBL/GenBank/DDBJ databases">
        <title>Complete genome sequence of Haemophilus somnus 129PT.</title>
        <authorList>
            <person name="Copeland A."/>
            <person name="Lucas S."/>
            <person name="Lapidus A."/>
            <person name="Barry K."/>
            <person name="Glavina del Rio T."/>
            <person name="Hammon N."/>
            <person name="Dalin E."/>
            <person name="Tice H."/>
            <person name="Pitluck S."/>
            <person name="Brettin T.S."/>
            <person name="Bruce D."/>
            <person name="Challacombe J.F."/>
            <person name="Chertkov O."/>
            <person name="Detter J.C."/>
            <person name="Gilna P."/>
            <person name="Han S."/>
            <person name="Misra M."/>
            <person name="Tapia R."/>
            <person name="Thayer N.N."/>
            <person name="Xie G."/>
            <person name="Inzana T.J."/>
            <person name="Duncan A.J."/>
            <person name="Siddaramppa S."/>
            <person name="Richardson P."/>
        </authorList>
    </citation>
    <scope>NUCLEOTIDE SEQUENCE</scope>
    <source>
        <strain evidence="2">129PT</strain>
    </source>
</reference>
<dbReference type="GO" id="GO:0005737">
    <property type="term" value="C:cytoplasm"/>
    <property type="evidence" value="ECO:0007669"/>
    <property type="project" value="InterPro"/>
</dbReference>
<dbReference type="PANTHER" id="PTHR20935">
    <property type="entry name" value="PHOSPHOGLYCERATE MUTASE-RELATED"/>
    <property type="match status" value="1"/>
</dbReference>
<dbReference type="eggNOG" id="COG2062">
    <property type="taxonomic scope" value="Bacteria"/>
</dbReference>
<dbReference type="SUPFAM" id="SSF53254">
    <property type="entry name" value="Phosphoglycerate mutase-like"/>
    <property type="match status" value="1"/>
</dbReference>
<dbReference type="EMBL" id="CP000436">
    <property type="protein sequence ID" value="ABI25006.1"/>
    <property type="molecule type" value="Genomic_DNA"/>
</dbReference>
<name>Q0I2Q4_HISS1</name>
<dbReference type="HOGENOM" id="CLU_084603_1_1_6"/>
<dbReference type="CDD" id="cd07067">
    <property type="entry name" value="HP_PGM_like"/>
    <property type="match status" value="1"/>
</dbReference>
<dbReference type="Gene3D" id="3.40.50.1240">
    <property type="entry name" value="Phosphoglycerate mutase-like"/>
    <property type="match status" value="1"/>
</dbReference>
<dbReference type="NCBIfam" id="TIGR00249">
    <property type="entry name" value="sixA"/>
    <property type="match status" value="1"/>
</dbReference>
<dbReference type="GO" id="GO:0101006">
    <property type="term" value="F:protein histidine phosphatase activity"/>
    <property type="evidence" value="ECO:0007669"/>
    <property type="project" value="InterPro"/>
</dbReference>
<dbReference type="SMART" id="SM00855">
    <property type="entry name" value="PGAM"/>
    <property type="match status" value="1"/>
</dbReference>
<evidence type="ECO:0000256" key="1">
    <source>
        <dbReference type="ARBA" id="ARBA00022801"/>
    </source>
</evidence>
<dbReference type="InterPro" id="IPR029033">
    <property type="entry name" value="His_PPase_superfam"/>
</dbReference>
<evidence type="ECO:0000313" key="2">
    <source>
        <dbReference type="EMBL" id="ABI25006.1"/>
    </source>
</evidence>